<dbReference type="Gene3D" id="2.60.40.420">
    <property type="entry name" value="Cupredoxins - blue copper proteins"/>
    <property type="match status" value="3"/>
</dbReference>
<organism evidence="5 6">
    <name type="scientific">Neobacillus massiliamazoniensis</name>
    <dbReference type="NCBI Taxonomy" id="1499688"/>
    <lineage>
        <taxon>Bacteria</taxon>
        <taxon>Bacillati</taxon>
        <taxon>Bacillota</taxon>
        <taxon>Bacilli</taxon>
        <taxon>Bacillales</taxon>
        <taxon>Bacillaceae</taxon>
        <taxon>Neobacillus</taxon>
    </lineage>
</organism>
<dbReference type="InterPro" id="IPR011706">
    <property type="entry name" value="Cu-oxidase_C"/>
</dbReference>
<evidence type="ECO:0000259" key="4">
    <source>
        <dbReference type="Pfam" id="PF07732"/>
    </source>
</evidence>
<evidence type="ECO:0000256" key="2">
    <source>
        <dbReference type="SAM" id="MobiDB-lite"/>
    </source>
</evidence>
<keyword evidence="6" id="KW-1185">Reference proteome</keyword>
<dbReference type="AlphaFoldDB" id="A0A0U1NYX9"/>
<dbReference type="CDD" id="cd13868">
    <property type="entry name" value="CuRO_2_CotA_like"/>
    <property type="match status" value="1"/>
</dbReference>
<dbReference type="PANTHER" id="PTHR48267:SF1">
    <property type="entry name" value="BILIRUBIN OXIDASE"/>
    <property type="match status" value="1"/>
</dbReference>
<dbReference type="Proteomes" id="UP000199087">
    <property type="component" value="Unassembled WGS sequence"/>
</dbReference>
<gene>
    <name evidence="5" type="primary">cotA_2</name>
    <name evidence="5" type="ORF">BN000_03199</name>
</gene>
<reference evidence="6" key="1">
    <citation type="submission" date="2015-05" db="EMBL/GenBank/DDBJ databases">
        <authorList>
            <person name="Urmite Genomes"/>
        </authorList>
    </citation>
    <scope>NUCLEOTIDE SEQUENCE [LARGE SCALE GENOMIC DNA]</scope>
    <source>
        <strain evidence="6">LF1</strain>
    </source>
</reference>
<dbReference type="GO" id="GO:0016491">
    <property type="term" value="F:oxidoreductase activity"/>
    <property type="evidence" value="ECO:0007669"/>
    <property type="project" value="InterPro"/>
</dbReference>
<dbReference type="STRING" id="1499688.BN000_03199"/>
<accession>A0A0U1NYX9</accession>
<dbReference type="InterPro" id="IPR045087">
    <property type="entry name" value="Cu-oxidase_fam"/>
</dbReference>
<feature type="domain" description="Plastocyanin-like" evidence="4">
    <location>
        <begin position="49"/>
        <end position="96"/>
    </location>
</feature>
<dbReference type="InterPro" id="IPR011707">
    <property type="entry name" value="Cu-oxidase-like_N"/>
</dbReference>
<name>A0A0U1NYX9_9BACI</name>
<dbReference type="CDD" id="cd13891">
    <property type="entry name" value="CuRO_3_CotA_like"/>
    <property type="match status" value="1"/>
</dbReference>
<dbReference type="CDD" id="cd13844">
    <property type="entry name" value="CuRO_1_BOD_CotA_like"/>
    <property type="match status" value="1"/>
</dbReference>
<dbReference type="SUPFAM" id="SSF49503">
    <property type="entry name" value="Cupredoxins"/>
    <property type="match status" value="3"/>
</dbReference>
<feature type="compositionally biased region" description="Polar residues" evidence="2">
    <location>
        <begin position="214"/>
        <end position="244"/>
    </location>
</feature>
<evidence type="ECO:0000259" key="3">
    <source>
        <dbReference type="Pfam" id="PF07731"/>
    </source>
</evidence>
<dbReference type="Pfam" id="PF07731">
    <property type="entry name" value="Cu-oxidase_2"/>
    <property type="match status" value="1"/>
</dbReference>
<dbReference type="EMBL" id="CVRB01000003">
    <property type="protein sequence ID" value="CRK83239.1"/>
    <property type="molecule type" value="Genomic_DNA"/>
</dbReference>
<comment type="similarity">
    <text evidence="1">Belongs to the multicopper oxidase family.</text>
</comment>
<sequence length="557" mass="64664">MPAKVNLIKFVDKLPIPKTISPIKRDEQGSYYKVTMKEFYQKLHRDLPPTRLWGYEGRFPGPTFDVMRNETVFVKWINDLPNKHFLPVDITVHGSELTVPEVRTVVHLHGGRTPANSDGYPEAWFTRNFEETGPLFKQEVYSYPNIEPATTLWYHDHTIGITRLNVYAGLAGFYLIRDANEKILNLPRGKYEIPLLIVDRSINPDGSLYYPSEPSLSNAGQPHQNSEATSQQNNAGHSQQSNANLPLPHPSIVPPFDADTILVNGKVYPYLEVEPRKYRFRILNASNSRILTLRMDSNQPFYQIGTDRSFLERTVKINEFILMSAERVDVIIDFSKYYGKTIILKNVTQSASPETRDVMQFRVTVPLKRKDTSSIPNFLRKIKGFPISMAKRTRDLTLVRIKDQYGRSLNLLDGKLWMDRITENIEVDSIEVWRIINVINDVPHPIHIHLVGFQILGRQPFDVSHFQKTGNLIFTGPSIPPEPYEMGLKDTVQSPFGYVTSIISRFGPYTGRYVWHCHLLEHEDYEMMRPMEVIKAQKNDRERYSYRDRFRERHRNR</sequence>
<dbReference type="RefSeq" id="WP_090635529.1">
    <property type="nucleotide sequence ID" value="NZ_CVRB01000003.1"/>
</dbReference>
<keyword evidence="5" id="KW-0167">Capsid protein</keyword>
<evidence type="ECO:0000313" key="6">
    <source>
        <dbReference type="Proteomes" id="UP000199087"/>
    </source>
</evidence>
<proteinExistence type="inferred from homology"/>
<dbReference type="GO" id="GO:0005507">
    <property type="term" value="F:copper ion binding"/>
    <property type="evidence" value="ECO:0007669"/>
    <property type="project" value="InterPro"/>
</dbReference>
<dbReference type="PANTHER" id="PTHR48267">
    <property type="entry name" value="CUPREDOXIN SUPERFAMILY PROTEIN"/>
    <property type="match status" value="1"/>
</dbReference>
<dbReference type="Pfam" id="PF07732">
    <property type="entry name" value="Cu-oxidase_3"/>
    <property type="match status" value="2"/>
</dbReference>
<keyword evidence="5" id="KW-0946">Virion</keyword>
<feature type="region of interest" description="Disordered" evidence="2">
    <location>
        <begin position="209"/>
        <end position="249"/>
    </location>
</feature>
<evidence type="ECO:0000256" key="1">
    <source>
        <dbReference type="ARBA" id="ARBA00010609"/>
    </source>
</evidence>
<dbReference type="InterPro" id="IPR008972">
    <property type="entry name" value="Cupredoxin"/>
</dbReference>
<dbReference type="OrthoDB" id="9757546at2"/>
<evidence type="ECO:0000313" key="5">
    <source>
        <dbReference type="EMBL" id="CRK83239.1"/>
    </source>
</evidence>
<feature type="domain" description="Plastocyanin-like" evidence="4">
    <location>
        <begin position="103"/>
        <end position="180"/>
    </location>
</feature>
<dbReference type="FunFam" id="2.60.40.420:FF:000087">
    <property type="entry name" value="Spore coat protein A"/>
    <property type="match status" value="1"/>
</dbReference>
<feature type="domain" description="Plastocyanin-like" evidence="3">
    <location>
        <begin position="413"/>
        <end position="534"/>
    </location>
</feature>
<protein>
    <submittedName>
        <fullName evidence="5">Spore coat protein</fullName>
    </submittedName>
</protein>